<geneLocation type="plasmid" evidence="3">
    <name>co2235_mp</name>
</geneLocation>
<reference evidence="3" key="1">
    <citation type="submission" date="2018-01" db="EMBL/GenBank/DDBJ databases">
        <authorList>
            <person name="Gaut B.S."/>
            <person name="Morton B.R."/>
            <person name="Clegg M.T."/>
            <person name="Duvall M.R."/>
        </authorList>
    </citation>
    <scope>NUCLEOTIDE SEQUENCE [LARGE SCALE GENOMIC DNA]</scope>
</reference>
<comment type="caution">
    <text evidence="1">The sequence shown here is derived from an EMBL/GenBank/DDBJ whole genome shotgun (WGS) entry which is preliminary data.</text>
</comment>
<protein>
    <submittedName>
        <fullName evidence="1">Uncharacterized protein</fullName>
    </submittedName>
</protein>
<dbReference type="AlphaFoldDB" id="A0A375GR81"/>
<reference evidence="1 3" key="2">
    <citation type="submission" date="2018-01" db="EMBL/GenBank/DDBJ databases">
        <authorList>
            <person name="Clerissi C."/>
        </authorList>
    </citation>
    <scope>NUCLEOTIDE SEQUENCE</scope>
    <source>
        <strain evidence="1">Cupriavidus oxalaticus LMG 2235</strain>
        <plasmid evidence="3">co2235_mp</plasmid>
    </source>
</reference>
<proteinExistence type="predicted"/>
<name>A0A375GR81_9BURK</name>
<accession>A0A375GR81</accession>
<dbReference type="EMBL" id="OGUS01000084">
    <property type="protein sequence ID" value="SPC07732.1"/>
    <property type="molecule type" value="Genomic_DNA"/>
</dbReference>
<evidence type="ECO:0000313" key="1">
    <source>
        <dbReference type="EMBL" id="SPC07732.1"/>
    </source>
</evidence>
<evidence type="ECO:0000313" key="3">
    <source>
        <dbReference type="Proteomes" id="UP000256862"/>
    </source>
</evidence>
<evidence type="ECO:0000313" key="2">
    <source>
        <dbReference type="EMBL" id="SPC24436.1"/>
    </source>
</evidence>
<dbReference type="Proteomes" id="UP000256862">
    <property type="component" value="Plasmid CO2235_mp"/>
</dbReference>
<organism evidence="1 3">
    <name type="scientific">Cupriavidus oxalaticus</name>
    <dbReference type="NCBI Taxonomy" id="96344"/>
    <lineage>
        <taxon>Bacteria</taxon>
        <taxon>Pseudomonadati</taxon>
        <taxon>Pseudomonadota</taxon>
        <taxon>Betaproteobacteria</taxon>
        <taxon>Burkholderiales</taxon>
        <taxon>Burkholderiaceae</taxon>
        <taxon>Cupriavidus</taxon>
    </lineage>
</organism>
<gene>
    <name evidence="2" type="ORF">CO2235_MP80316</name>
    <name evidence="1" type="ORF">CO2235_U770174</name>
</gene>
<dbReference type="EMBL" id="OGUS01000143">
    <property type="protein sequence ID" value="SPC24436.1"/>
    <property type="molecule type" value="Genomic_DNA"/>
</dbReference>
<sequence>MIAFLDVVFECHPCRLCYRNTPRFAELRFPDGEYPADEVNVGPVEPKRFAWSVLACRFGIAVELLGS</sequence>